<reference evidence="2 3" key="1">
    <citation type="journal article" date="2013" name="Genome Announc.">
        <title>Draft Genome Sequence of the Methanotrophic Gammaproteobacterium Methyloglobulus morosus DSM 22980 Strain KoM1.</title>
        <authorList>
            <person name="Poehlein A."/>
            <person name="Deutzmann J.S."/>
            <person name="Daniel R."/>
            <person name="Simeonova D.D."/>
        </authorList>
    </citation>
    <scope>NUCLEOTIDE SEQUENCE [LARGE SCALE GENOMIC DNA]</scope>
    <source>
        <strain evidence="2 3">KoM1</strain>
    </source>
</reference>
<keyword evidence="3" id="KW-1185">Reference proteome</keyword>
<comment type="caution">
    <text evidence="2">The sequence shown here is derived from an EMBL/GenBank/DDBJ whole genome shotgun (WGS) entry which is preliminary data.</text>
</comment>
<feature type="domain" description="UvrD-like helicase C-terminal" evidence="1">
    <location>
        <begin position="4"/>
        <end position="28"/>
    </location>
</feature>
<dbReference type="OrthoDB" id="9763659at2"/>
<dbReference type="InterPro" id="IPR027417">
    <property type="entry name" value="P-loop_NTPase"/>
</dbReference>
<name>V5C3Z4_9GAMM</name>
<dbReference type="SUPFAM" id="SSF52540">
    <property type="entry name" value="P-loop containing nucleoside triphosphate hydrolases"/>
    <property type="match status" value="1"/>
</dbReference>
<dbReference type="AlphaFoldDB" id="V5C3Z4"/>
<dbReference type="Pfam" id="PF13538">
    <property type="entry name" value="UvrD_C_2"/>
    <property type="match status" value="1"/>
</dbReference>
<accession>V5C3Z4</accession>
<dbReference type="Proteomes" id="UP000017842">
    <property type="component" value="Unassembled WGS sequence"/>
</dbReference>
<proteinExistence type="predicted"/>
<evidence type="ECO:0000313" key="2">
    <source>
        <dbReference type="EMBL" id="ESS73167.1"/>
    </source>
</evidence>
<dbReference type="STRING" id="1116472.MGMO_34c00110"/>
<protein>
    <recommendedName>
        <fullName evidence="1">UvrD-like helicase C-terminal domain-containing protein</fullName>
    </recommendedName>
</protein>
<dbReference type="Gene3D" id="3.40.50.300">
    <property type="entry name" value="P-loop containing nucleotide triphosphate hydrolases"/>
    <property type="match status" value="1"/>
</dbReference>
<evidence type="ECO:0000313" key="3">
    <source>
        <dbReference type="Proteomes" id="UP000017842"/>
    </source>
</evidence>
<dbReference type="EMBL" id="AYLO01000033">
    <property type="protein sequence ID" value="ESS73167.1"/>
    <property type="molecule type" value="Genomic_DNA"/>
</dbReference>
<sequence length="55" mass="6264">MSKSFSIMLQRKLIYTAVTRAKDQVFFVGDIEALRIAVSGMWDEDRMTGLCEAMC</sequence>
<evidence type="ECO:0000259" key="1">
    <source>
        <dbReference type="Pfam" id="PF13538"/>
    </source>
</evidence>
<dbReference type="InterPro" id="IPR027785">
    <property type="entry name" value="UvrD-like_helicase_C"/>
</dbReference>
<gene>
    <name evidence="2" type="ORF">MGMO_34c00110</name>
</gene>
<organism evidence="2 3">
    <name type="scientific">Methyloglobulus morosus KoM1</name>
    <dbReference type="NCBI Taxonomy" id="1116472"/>
    <lineage>
        <taxon>Bacteria</taxon>
        <taxon>Pseudomonadati</taxon>
        <taxon>Pseudomonadota</taxon>
        <taxon>Gammaproteobacteria</taxon>
        <taxon>Methylococcales</taxon>
        <taxon>Methylococcaceae</taxon>
        <taxon>Methyloglobulus</taxon>
    </lineage>
</organism>